<gene>
    <name evidence="5" type="ORF">T552_00154</name>
</gene>
<dbReference type="InterPro" id="IPR006689">
    <property type="entry name" value="Small_GTPase_ARF/SAR"/>
</dbReference>
<dbReference type="OrthoDB" id="2011769at2759"/>
<dbReference type="InterPro" id="IPR027417">
    <property type="entry name" value="P-loop_NTPase"/>
</dbReference>
<keyword evidence="1 3" id="KW-0547">Nucleotide-binding</keyword>
<dbReference type="GO" id="GO:0046872">
    <property type="term" value="F:metal ion binding"/>
    <property type="evidence" value="ECO:0007669"/>
    <property type="project" value="UniProtKB-KW"/>
</dbReference>
<dbReference type="GO" id="GO:0003924">
    <property type="term" value="F:GTPase activity"/>
    <property type="evidence" value="ECO:0007669"/>
    <property type="project" value="InterPro"/>
</dbReference>
<dbReference type="SMART" id="SM00178">
    <property type="entry name" value="SAR"/>
    <property type="match status" value="1"/>
</dbReference>
<dbReference type="SUPFAM" id="SSF52540">
    <property type="entry name" value="P-loop containing nucleoside triphosphate hydrolases"/>
    <property type="match status" value="1"/>
</dbReference>
<dbReference type="GO" id="GO:0005525">
    <property type="term" value="F:GTP binding"/>
    <property type="evidence" value="ECO:0007669"/>
    <property type="project" value="UniProtKB-KW"/>
</dbReference>
<dbReference type="PRINTS" id="PR00328">
    <property type="entry name" value="SAR1GTPBP"/>
</dbReference>
<proteinExistence type="predicted"/>
<evidence type="ECO:0000313" key="5">
    <source>
        <dbReference type="EMBL" id="KTW31512.1"/>
    </source>
</evidence>
<feature type="binding site" evidence="3">
    <location>
        <position position="47"/>
    </location>
    <ligand>
        <name>GTP</name>
        <dbReference type="ChEBI" id="CHEBI:37565"/>
    </ligand>
</feature>
<keyword evidence="4" id="KW-0479">Metal-binding</keyword>
<sequence length="169" mass="19598">MTLFPCYSSYLSSNICVKVLTISPTVGFNIKTLVWGSYKLNIWDIGGQKILRGYWRNYFECTDAIVWTVDLTDCMRVKECSEALKMLLKEDRLLGTSLLILGNKCEVESRMNIEELRKLNNEKIESLELEDIKSHSYNIFEVSGLLGTKLYEAFKWLIEDIEKKKYGRG</sequence>
<evidence type="ECO:0000313" key="6">
    <source>
        <dbReference type="Proteomes" id="UP000054454"/>
    </source>
</evidence>
<dbReference type="SMART" id="SM00177">
    <property type="entry name" value="ARF"/>
    <property type="match status" value="1"/>
</dbReference>
<comment type="caution">
    <text evidence="5">The sequence shown here is derived from an EMBL/GenBank/DDBJ whole genome shotgun (WGS) entry which is preliminary data.</text>
</comment>
<dbReference type="AlphaFoldDB" id="A0A0W4ZT15"/>
<dbReference type="Proteomes" id="UP000054454">
    <property type="component" value="Unassembled WGS sequence"/>
</dbReference>
<evidence type="ECO:0000256" key="2">
    <source>
        <dbReference type="ARBA" id="ARBA00023134"/>
    </source>
</evidence>
<evidence type="ECO:0000256" key="4">
    <source>
        <dbReference type="PIRSR" id="PIRSR606689-2"/>
    </source>
</evidence>
<reference evidence="6" key="1">
    <citation type="journal article" date="2016" name="Nat. Commun.">
        <title>Genome analysis of three Pneumocystis species reveals adaptation mechanisms to life exclusively in mammalian hosts.</title>
        <authorList>
            <person name="Ma L."/>
            <person name="Chen Z."/>
            <person name="Huang D.W."/>
            <person name="Kutty G."/>
            <person name="Ishihara M."/>
            <person name="Wang H."/>
            <person name="Abouelleil A."/>
            <person name="Bishop L."/>
            <person name="Davey E."/>
            <person name="Deng R."/>
            <person name="Deng X."/>
            <person name="Fan L."/>
            <person name="Fantoni G."/>
            <person name="Fitzgerald M."/>
            <person name="Gogineni E."/>
            <person name="Goldberg J.M."/>
            <person name="Handley G."/>
            <person name="Hu X."/>
            <person name="Huber C."/>
            <person name="Jiao X."/>
            <person name="Jones K."/>
            <person name="Levin J.Z."/>
            <person name="Liu Y."/>
            <person name="Macdonald P."/>
            <person name="Melnikov A."/>
            <person name="Raley C."/>
            <person name="Sassi M."/>
            <person name="Sherman B.T."/>
            <person name="Song X."/>
            <person name="Sykes S."/>
            <person name="Tran B."/>
            <person name="Walsh L."/>
            <person name="Xia Y."/>
            <person name="Yang J."/>
            <person name="Young S."/>
            <person name="Zeng Q."/>
            <person name="Zheng X."/>
            <person name="Stephens R."/>
            <person name="Nusbaum C."/>
            <person name="Birren B.W."/>
            <person name="Azadi P."/>
            <person name="Lempicki R.A."/>
            <person name="Cuomo C.A."/>
            <person name="Kovacs J.A."/>
        </authorList>
    </citation>
    <scope>NUCLEOTIDE SEQUENCE [LARGE SCALE GENOMIC DNA]</scope>
    <source>
        <strain evidence="6">B80</strain>
    </source>
</reference>
<keyword evidence="4" id="KW-0460">Magnesium</keyword>
<feature type="binding site" evidence="3">
    <location>
        <begin position="103"/>
        <end position="106"/>
    </location>
    <ligand>
        <name>GTP</name>
        <dbReference type="ChEBI" id="CHEBI:37565"/>
    </ligand>
</feature>
<dbReference type="Gene3D" id="3.40.50.300">
    <property type="entry name" value="P-loop containing nucleotide triphosphate hydrolases"/>
    <property type="match status" value="1"/>
</dbReference>
<dbReference type="VEuPathDB" id="FungiDB:T552_00154"/>
<accession>A0A0W4ZT15</accession>
<dbReference type="EMBL" id="LFVZ01000001">
    <property type="protein sequence ID" value="KTW31512.1"/>
    <property type="molecule type" value="Genomic_DNA"/>
</dbReference>
<name>A0A0W4ZT15_PNEC8</name>
<feature type="binding site" evidence="4">
    <location>
        <position position="25"/>
    </location>
    <ligand>
        <name>Mg(2+)</name>
        <dbReference type="ChEBI" id="CHEBI:18420"/>
    </ligand>
</feature>
<evidence type="ECO:0000256" key="3">
    <source>
        <dbReference type="PIRSR" id="PIRSR606689-1"/>
    </source>
</evidence>
<dbReference type="RefSeq" id="XP_018227628.1">
    <property type="nucleotide sequence ID" value="XM_018368773.1"/>
</dbReference>
<protein>
    <recommendedName>
        <fullName evidence="7">ADP-ribosylation factor-like protein 2</fullName>
    </recommendedName>
</protein>
<organism evidence="5 6">
    <name type="scientific">Pneumocystis carinii (strain B80)</name>
    <name type="common">Rat pneumocystis pneumonia agent</name>
    <name type="synonym">Pneumocystis carinii f. sp. carinii</name>
    <dbReference type="NCBI Taxonomy" id="1408658"/>
    <lineage>
        <taxon>Eukaryota</taxon>
        <taxon>Fungi</taxon>
        <taxon>Dikarya</taxon>
        <taxon>Ascomycota</taxon>
        <taxon>Taphrinomycotina</taxon>
        <taxon>Pneumocystomycetes</taxon>
        <taxon>Pneumocystaceae</taxon>
        <taxon>Pneumocystis</taxon>
    </lineage>
</organism>
<dbReference type="InterPro" id="IPR044612">
    <property type="entry name" value="ARL2/3"/>
</dbReference>
<dbReference type="PROSITE" id="PS51417">
    <property type="entry name" value="ARF"/>
    <property type="match status" value="1"/>
</dbReference>
<dbReference type="Pfam" id="PF00025">
    <property type="entry name" value="Arf"/>
    <property type="match status" value="1"/>
</dbReference>
<keyword evidence="6" id="KW-1185">Reference proteome</keyword>
<dbReference type="PANTHER" id="PTHR45697">
    <property type="entry name" value="ADP-RIBOSYLATION FACTOR-LIKE PROTEIN 2-RELATED"/>
    <property type="match status" value="1"/>
</dbReference>
<keyword evidence="2 3" id="KW-0342">GTP-binding</keyword>
<evidence type="ECO:0000256" key="1">
    <source>
        <dbReference type="ARBA" id="ARBA00022741"/>
    </source>
</evidence>
<dbReference type="GeneID" id="28934975"/>
<evidence type="ECO:0008006" key="7">
    <source>
        <dbReference type="Google" id="ProtNLM"/>
    </source>
</evidence>